<accession>A0A920CSL1</accession>
<evidence type="ECO:0000256" key="1">
    <source>
        <dbReference type="ARBA" id="ARBA00004651"/>
    </source>
</evidence>
<feature type="transmembrane region" description="Helical" evidence="8">
    <location>
        <begin position="230"/>
        <end position="252"/>
    </location>
</feature>
<evidence type="ECO:0000313" key="11">
    <source>
        <dbReference type="Proteomes" id="UP000683139"/>
    </source>
</evidence>
<keyword evidence="3" id="KW-0813">Transport</keyword>
<evidence type="ECO:0000259" key="9">
    <source>
        <dbReference type="PROSITE" id="PS51012"/>
    </source>
</evidence>
<evidence type="ECO:0000313" key="10">
    <source>
        <dbReference type="EMBL" id="GIP14917.1"/>
    </source>
</evidence>
<evidence type="ECO:0000256" key="8">
    <source>
        <dbReference type="SAM" id="Phobius"/>
    </source>
</evidence>
<dbReference type="PANTHER" id="PTHR30294">
    <property type="entry name" value="MEMBRANE COMPONENT OF ABC TRANSPORTER YHHJ-RELATED"/>
    <property type="match status" value="1"/>
</dbReference>
<dbReference type="RefSeq" id="WP_213513784.1">
    <property type="nucleotide sequence ID" value="NZ_BOSE01000001.1"/>
</dbReference>
<evidence type="ECO:0000256" key="4">
    <source>
        <dbReference type="ARBA" id="ARBA00022475"/>
    </source>
</evidence>
<name>A0A920CSL1_9BACL</name>
<dbReference type="InterPro" id="IPR051449">
    <property type="entry name" value="ABC-2_transporter_component"/>
</dbReference>
<dbReference type="PROSITE" id="PS51012">
    <property type="entry name" value="ABC_TM2"/>
    <property type="match status" value="1"/>
</dbReference>
<comment type="subcellular location">
    <subcellularLocation>
        <location evidence="1">Cell membrane</location>
        <topology evidence="1">Multi-pass membrane protein</topology>
    </subcellularLocation>
</comment>
<dbReference type="AlphaFoldDB" id="A0A920CSL1"/>
<keyword evidence="4" id="KW-1003">Cell membrane</keyword>
<protein>
    <submittedName>
        <fullName evidence="10">Transport permease protein</fullName>
    </submittedName>
</protein>
<comment type="similarity">
    <text evidence="2">Belongs to the ABC-2 integral membrane protein family.</text>
</comment>
<comment type="caution">
    <text evidence="10">The sequence shown here is derived from an EMBL/GenBank/DDBJ whole genome shotgun (WGS) entry which is preliminary data.</text>
</comment>
<keyword evidence="6 8" id="KW-1133">Transmembrane helix</keyword>
<proteinExistence type="inferred from homology"/>
<evidence type="ECO:0000256" key="2">
    <source>
        <dbReference type="ARBA" id="ARBA00007783"/>
    </source>
</evidence>
<organism evidence="10 11">
    <name type="scientific">Paenibacillus montaniterrae</name>
    <dbReference type="NCBI Taxonomy" id="429341"/>
    <lineage>
        <taxon>Bacteria</taxon>
        <taxon>Bacillati</taxon>
        <taxon>Bacillota</taxon>
        <taxon>Bacilli</taxon>
        <taxon>Bacillales</taxon>
        <taxon>Paenibacillaceae</taxon>
        <taxon>Paenibacillus</taxon>
    </lineage>
</organism>
<dbReference type="InterPro" id="IPR013525">
    <property type="entry name" value="ABC2_TM"/>
</dbReference>
<gene>
    <name evidence="10" type="ORF">J40TS1_05590</name>
</gene>
<reference evidence="10" key="1">
    <citation type="submission" date="2021-03" db="EMBL/GenBank/DDBJ databases">
        <title>Antimicrobial resistance genes in bacteria isolated from Japanese honey, and their potential for conferring macrolide and lincosamide resistance in the American foulbrood pathogen Paenibacillus larvae.</title>
        <authorList>
            <person name="Okamoto M."/>
            <person name="Kumagai M."/>
            <person name="Kanamori H."/>
            <person name="Takamatsu D."/>
        </authorList>
    </citation>
    <scope>NUCLEOTIDE SEQUENCE</scope>
    <source>
        <strain evidence="10">J40TS1</strain>
    </source>
</reference>
<dbReference type="EMBL" id="BOSE01000001">
    <property type="protein sequence ID" value="GIP14917.1"/>
    <property type="molecule type" value="Genomic_DNA"/>
</dbReference>
<evidence type="ECO:0000256" key="6">
    <source>
        <dbReference type="ARBA" id="ARBA00022989"/>
    </source>
</evidence>
<dbReference type="Pfam" id="PF12698">
    <property type="entry name" value="ABC2_membrane_3"/>
    <property type="match status" value="1"/>
</dbReference>
<evidence type="ECO:0000256" key="5">
    <source>
        <dbReference type="ARBA" id="ARBA00022692"/>
    </source>
</evidence>
<evidence type="ECO:0000256" key="3">
    <source>
        <dbReference type="ARBA" id="ARBA00022448"/>
    </source>
</evidence>
<dbReference type="GO" id="GO:0140359">
    <property type="term" value="F:ABC-type transporter activity"/>
    <property type="evidence" value="ECO:0007669"/>
    <property type="project" value="InterPro"/>
</dbReference>
<feature type="transmembrane region" description="Helical" evidence="8">
    <location>
        <begin position="316"/>
        <end position="339"/>
    </location>
</feature>
<keyword evidence="5 8" id="KW-0812">Transmembrane</keyword>
<sequence length="345" mass="38702">MRVTALVTRIIKQLIRDKRTLGLLILAPILVLTMLHLVFNGGDYKPKIGLVNIPEPLAQQFASEGAQLFYYDDADEAQQDMEKLQLDGYIALQEAKPHLTLEGSDPVKNGAVLKWLQQSLAPLTQATSSLPNLQADITYQHGSADMSQFDYFGPVLLGFFVFFFVFLIAGVSFLRERTTGTLERLLSSPLRRWEIVVGYVLGFGIFATLQATVISAYAIYVLGMLMEGQFIYLLFTILALAFTALSVGILLSTFASNELQMMQFIPVVVVPQVFFSGLFNLETISQWLSWIAPFTPLYYAANALRSIMVRGSGWEAIYLDLLILLGFSLIMIVLNIWALRKYRKI</sequence>
<feature type="transmembrane region" description="Helical" evidence="8">
    <location>
        <begin position="151"/>
        <end position="174"/>
    </location>
</feature>
<feature type="transmembrane region" description="Helical" evidence="8">
    <location>
        <begin position="21"/>
        <end position="39"/>
    </location>
</feature>
<dbReference type="Proteomes" id="UP000683139">
    <property type="component" value="Unassembled WGS sequence"/>
</dbReference>
<feature type="transmembrane region" description="Helical" evidence="8">
    <location>
        <begin position="264"/>
        <end position="281"/>
    </location>
</feature>
<feature type="domain" description="ABC transmembrane type-2" evidence="9">
    <location>
        <begin position="113"/>
        <end position="342"/>
    </location>
</feature>
<keyword evidence="7 8" id="KW-0472">Membrane</keyword>
<dbReference type="PANTHER" id="PTHR30294:SF38">
    <property type="entry name" value="TRANSPORT PERMEASE PROTEIN"/>
    <property type="match status" value="1"/>
</dbReference>
<evidence type="ECO:0000256" key="7">
    <source>
        <dbReference type="ARBA" id="ARBA00023136"/>
    </source>
</evidence>
<dbReference type="InterPro" id="IPR047817">
    <property type="entry name" value="ABC2_TM_bact-type"/>
</dbReference>
<dbReference type="GO" id="GO:0005886">
    <property type="term" value="C:plasma membrane"/>
    <property type="evidence" value="ECO:0007669"/>
    <property type="project" value="UniProtKB-SubCell"/>
</dbReference>
<feature type="transmembrane region" description="Helical" evidence="8">
    <location>
        <begin position="195"/>
        <end position="218"/>
    </location>
</feature>
<keyword evidence="11" id="KW-1185">Reference proteome</keyword>